<dbReference type="Proteomes" id="UP000610459">
    <property type="component" value="Unassembled WGS sequence"/>
</dbReference>
<protein>
    <submittedName>
        <fullName evidence="1">Uncharacterized protein</fullName>
    </submittedName>
</protein>
<sequence>MKVMVIGRYRDYRSGAQTGVTGRPSVVIDIDVALMTVNPRFISLD</sequence>
<accession>A0ACC5PMC2</accession>
<evidence type="ECO:0000313" key="2">
    <source>
        <dbReference type="Proteomes" id="UP000610459"/>
    </source>
</evidence>
<keyword evidence="2" id="KW-1185">Reference proteome</keyword>
<proteinExistence type="predicted"/>
<organism evidence="1 2">
    <name type="scientific">Enterobacter agglomerans</name>
    <name type="common">Erwinia herbicola</name>
    <name type="synonym">Pantoea agglomerans</name>
    <dbReference type="NCBI Taxonomy" id="549"/>
    <lineage>
        <taxon>Bacteria</taxon>
        <taxon>Pseudomonadati</taxon>
        <taxon>Pseudomonadota</taxon>
        <taxon>Gammaproteobacteria</taxon>
        <taxon>Enterobacterales</taxon>
        <taxon>Erwiniaceae</taxon>
        <taxon>Pantoea</taxon>
        <taxon>Pantoea agglomerans group</taxon>
    </lineage>
</organism>
<evidence type="ECO:0000313" key="1">
    <source>
        <dbReference type="EMBL" id="MBD8126182.1"/>
    </source>
</evidence>
<name>A0ACC5PMC2_ENTAG</name>
<gene>
    <name evidence="1" type="ORF">IFT41_08660</name>
</gene>
<comment type="caution">
    <text evidence="1">The sequence shown here is derived from an EMBL/GenBank/DDBJ whole genome shotgun (WGS) entry which is preliminary data.</text>
</comment>
<dbReference type="EMBL" id="JACYNR010000004">
    <property type="protein sequence ID" value="MBD8126182.1"/>
    <property type="molecule type" value="Genomic_DNA"/>
</dbReference>
<reference evidence="1 2" key="1">
    <citation type="journal article" date="2020" name="FEMS Microbiol. Ecol.">
        <title>Temporal dynamics of bacterial communities during seed development and maturation.</title>
        <authorList>
            <person name="Chesneau G."/>
            <person name="Torres-Cortes G."/>
            <person name="Briand M."/>
            <person name="Darrasse A."/>
            <person name="Preveaux A."/>
            <person name="Marais C."/>
            <person name="Jacques M.A."/>
            <person name="Shade A."/>
            <person name="Barret M."/>
        </authorList>
    </citation>
    <scope>NUCLEOTIDE SEQUENCE [LARGE SCALE GENOMIC DNA]</scope>
    <source>
        <strain evidence="1 2">CFBP13709</strain>
    </source>
</reference>